<evidence type="ECO:0000313" key="4">
    <source>
        <dbReference type="Proteomes" id="UP000294927"/>
    </source>
</evidence>
<dbReference type="EMBL" id="SOCP01000008">
    <property type="protein sequence ID" value="TDV48745.1"/>
    <property type="molecule type" value="Genomic_DNA"/>
</dbReference>
<proteinExistence type="inferred from homology"/>
<sequence>MTAATAPVREHTDDPDVDLPGRTTLADRAVEHTAVQAITEVADVGGAAGRLLGAAEDRSAQVSVTVDGTTAALDVRLSIAYPASVARRTQEVRDHLVERVHELTGLVVTRVDITVTALYLAQPAQGRVR</sequence>
<evidence type="ECO:0000313" key="3">
    <source>
        <dbReference type="EMBL" id="TDV48745.1"/>
    </source>
</evidence>
<feature type="region of interest" description="Disordered" evidence="2">
    <location>
        <begin position="1"/>
        <end position="21"/>
    </location>
</feature>
<evidence type="ECO:0000256" key="1">
    <source>
        <dbReference type="ARBA" id="ARBA00005721"/>
    </source>
</evidence>
<comment type="caution">
    <text evidence="3">The sequence shown here is derived from an EMBL/GenBank/DDBJ whole genome shotgun (WGS) entry which is preliminary data.</text>
</comment>
<accession>A0A4R7VHV3</accession>
<reference evidence="3 4" key="1">
    <citation type="submission" date="2019-03" db="EMBL/GenBank/DDBJ databases">
        <title>Genomic Encyclopedia of Archaeal and Bacterial Type Strains, Phase II (KMG-II): from individual species to whole genera.</title>
        <authorList>
            <person name="Goeker M."/>
        </authorList>
    </citation>
    <scope>NUCLEOTIDE SEQUENCE [LARGE SCALE GENOMIC DNA]</scope>
    <source>
        <strain evidence="3 4">DSM 45499</strain>
    </source>
</reference>
<dbReference type="AlphaFoldDB" id="A0A4R7VHV3"/>
<comment type="similarity">
    <text evidence="1">Belongs to the asp23 family.</text>
</comment>
<protein>
    <submittedName>
        <fullName evidence="3">Putative alkaline shock family protein YloU</fullName>
    </submittedName>
</protein>
<name>A0A4R7VHV3_9PSEU</name>
<keyword evidence="4" id="KW-1185">Reference proteome</keyword>
<dbReference type="RefSeq" id="WP_243866633.1">
    <property type="nucleotide sequence ID" value="NZ_SOCP01000008.1"/>
</dbReference>
<gene>
    <name evidence="3" type="ORF">CLV71_108105</name>
</gene>
<organism evidence="3 4">
    <name type="scientific">Actinophytocola oryzae</name>
    <dbReference type="NCBI Taxonomy" id="502181"/>
    <lineage>
        <taxon>Bacteria</taxon>
        <taxon>Bacillati</taxon>
        <taxon>Actinomycetota</taxon>
        <taxon>Actinomycetes</taxon>
        <taxon>Pseudonocardiales</taxon>
        <taxon>Pseudonocardiaceae</taxon>
    </lineage>
</organism>
<evidence type="ECO:0000256" key="2">
    <source>
        <dbReference type="SAM" id="MobiDB-lite"/>
    </source>
</evidence>
<dbReference type="Pfam" id="PF03780">
    <property type="entry name" value="Asp23"/>
    <property type="match status" value="1"/>
</dbReference>
<dbReference type="Proteomes" id="UP000294927">
    <property type="component" value="Unassembled WGS sequence"/>
</dbReference>
<dbReference type="InterPro" id="IPR005531">
    <property type="entry name" value="Asp23"/>
</dbReference>